<feature type="region of interest" description="Disordered" evidence="1">
    <location>
        <begin position="37"/>
        <end position="65"/>
    </location>
</feature>
<dbReference type="Proteomes" id="UP001202831">
    <property type="component" value="Unassembled WGS sequence"/>
</dbReference>
<sequence length="65" mass="6920">MVTIDPLKLPAKTALLLVDEKDMGTAKREYKGKNDLLQGRGEGVHKKTAPRDAGLKSNSLCGLAG</sequence>
<reference evidence="2 3" key="1">
    <citation type="submission" date="2022-01" db="EMBL/GenBank/DDBJ databases">
        <title>Whole genome-based taxonomy of the Shewanellaceae.</title>
        <authorList>
            <person name="Martin-Rodriguez A.J."/>
        </authorList>
    </citation>
    <scope>NUCLEOTIDE SEQUENCE [LARGE SCALE GENOMIC DNA]</scope>
    <source>
        <strain evidence="2 3">DSM 21332</strain>
    </source>
</reference>
<accession>A0ABT0N1C0</accession>
<evidence type="ECO:0000313" key="3">
    <source>
        <dbReference type="Proteomes" id="UP001202831"/>
    </source>
</evidence>
<evidence type="ECO:0000313" key="2">
    <source>
        <dbReference type="EMBL" id="MCL2912228.1"/>
    </source>
</evidence>
<protein>
    <submittedName>
        <fullName evidence="2">Uncharacterized protein</fullName>
    </submittedName>
</protein>
<organism evidence="2 3">
    <name type="scientific">Shewanella corallii</name>
    <dbReference type="NCBI Taxonomy" id="560080"/>
    <lineage>
        <taxon>Bacteria</taxon>
        <taxon>Pseudomonadati</taxon>
        <taxon>Pseudomonadota</taxon>
        <taxon>Gammaproteobacteria</taxon>
        <taxon>Alteromonadales</taxon>
        <taxon>Shewanellaceae</taxon>
        <taxon>Shewanella</taxon>
    </lineage>
</organism>
<evidence type="ECO:0000256" key="1">
    <source>
        <dbReference type="SAM" id="MobiDB-lite"/>
    </source>
</evidence>
<comment type="caution">
    <text evidence="2">The sequence shown here is derived from an EMBL/GenBank/DDBJ whole genome shotgun (WGS) entry which is preliminary data.</text>
</comment>
<proteinExistence type="predicted"/>
<dbReference type="RefSeq" id="WP_249247012.1">
    <property type="nucleotide sequence ID" value="NZ_JAKIKT010000001.1"/>
</dbReference>
<gene>
    <name evidence="2" type="ORF">L2725_00280</name>
</gene>
<name>A0ABT0N1C0_9GAMM</name>
<feature type="compositionally biased region" description="Polar residues" evidence="1">
    <location>
        <begin position="56"/>
        <end position="65"/>
    </location>
</feature>
<feature type="compositionally biased region" description="Basic and acidic residues" evidence="1">
    <location>
        <begin position="42"/>
        <end position="54"/>
    </location>
</feature>
<dbReference type="EMBL" id="JAKIKT010000001">
    <property type="protein sequence ID" value="MCL2912228.1"/>
    <property type="molecule type" value="Genomic_DNA"/>
</dbReference>
<keyword evidence="3" id="KW-1185">Reference proteome</keyword>